<protein>
    <recommendedName>
        <fullName evidence="6 7">Large ribosomal subunit protein uL3</fullName>
    </recommendedName>
</protein>
<evidence type="ECO:0000256" key="8">
    <source>
        <dbReference type="RuleBase" id="RU003905"/>
    </source>
</evidence>
<dbReference type="NCBIfam" id="TIGR03625">
    <property type="entry name" value="L3_bact"/>
    <property type="match status" value="1"/>
</dbReference>
<dbReference type="InterPro" id="IPR019927">
    <property type="entry name" value="Ribosomal_uL3_bac/org-type"/>
</dbReference>
<dbReference type="HAMAP" id="MF_01325_B">
    <property type="entry name" value="Ribosomal_uL3_B"/>
    <property type="match status" value="1"/>
</dbReference>
<evidence type="ECO:0000256" key="1">
    <source>
        <dbReference type="ARBA" id="ARBA00006540"/>
    </source>
</evidence>
<dbReference type="Pfam" id="PF00297">
    <property type="entry name" value="Ribosomal_L3"/>
    <property type="match status" value="1"/>
</dbReference>
<evidence type="ECO:0000256" key="4">
    <source>
        <dbReference type="ARBA" id="ARBA00022980"/>
    </source>
</evidence>
<proteinExistence type="inferred from homology"/>
<evidence type="ECO:0000256" key="3">
    <source>
        <dbReference type="ARBA" id="ARBA00022884"/>
    </source>
</evidence>
<dbReference type="Gene3D" id="2.40.30.10">
    <property type="entry name" value="Translation factors"/>
    <property type="match status" value="1"/>
</dbReference>
<gene>
    <name evidence="7 10" type="primary">rplC</name>
    <name evidence="10" type="ORF">H5P28_03520</name>
</gene>
<evidence type="ECO:0000313" key="11">
    <source>
        <dbReference type="Proteomes" id="UP000546464"/>
    </source>
</evidence>
<evidence type="ECO:0000256" key="9">
    <source>
        <dbReference type="RuleBase" id="RU003906"/>
    </source>
</evidence>
<keyword evidence="3 7" id="KW-0694">RNA-binding</keyword>
<dbReference type="InterPro" id="IPR019926">
    <property type="entry name" value="Ribosomal_uL3_CS"/>
</dbReference>
<dbReference type="PROSITE" id="PS00474">
    <property type="entry name" value="RIBOSOMAL_L3"/>
    <property type="match status" value="1"/>
</dbReference>
<evidence type="ECO:0000256" key="2">
    <source>
        <dbReference type="ARBA" id="ARBA00022730"/>
    </source>
</evidence>
<dbReference type="GO" id="GO:0003735">
    <property type="term" value="F:structural constituent of ribosome"/>
    <property type="evidence" value="ECO:0007669"/>
    <property type="project" value="UniProtKB-UniRule"/>
</dbReference>
<accession>A0A842HCQ4</accession>
<dbReference type="Gene3D" id="3.30.160.810">
    <property type="match status" value="1"/>
</dbReference>
<keyword evidence="4 7" id="KW-0689">Ribosomal protein</keyword>
<dbReference type="FunFam" id="2.40.30.10:FF:000004">
    <property type="entry name" value="50S ribosomal protein L3"/>
    <property type="match status" value="1"/>
</dbReference>
<dbReference type="InterPro" id="IPR000597">
    <property type="entry name" value="Ribosomal_uL3"/>
</dbReference>
<dbReference type="InterPro" id="IPR009000">
    <property type="entry name" value="Transl_B-barrel_sf"/>
</dbReference>
<dbReference type="PANTHER" id="PTHR11229:SF16">
    <property type="entry name" value="LARGE RIBOSOMAL SUBUNIT PROTEIN UL3C"/>
    <property type="match status" value="1"/>
</dbReference>
<dbReference type="RefSeq" id="WP_185674333.1">
    <property type="nucleotide sequence ID" value="NZ_JACHVB010000013.1"/>
</dbReference>
<comment type="similarity">
    <text evidence="1 7 8">Belongs to the universal ribosomal protein uL3 family.</text>
</comment>
<comment type="caution">
    <text evidence="10">The sequence shown here is derived from an EMBL/GenBank/DDBJ whole genome shotgun (WGS) entry which is preliminary data.</text>
</comment>
<name>A0A842HCQ4_9BACT</name>
<comment type="function">
    <text evidence="7 9">One of the primary rRNA binding proteins, it binds directly near the 3'-end of the 23S rRNA, where it nucleates assembly of the 50S subunit.</text>
</comment>
<dbReference type="PANTHER" id="PTHR11229">
    <property type="entry name" value="50S RIBOSOMAL PROTEIN L3"/>
    <property type="match status" value="1"/>
</dbReference>
<evidence type="ECO:0000256" key="5">
    <source>
        <dbReference type="ARBA" id="ARBA00023274"/>
    </source>
</evidence>
<dbReference type="AlphaFoldDB" id="A0A842HCQ4"/>
<keyword evidence="2 7" id="KW-0699">rRNA-binding</keyword>
<dbReference type="GO" id="GO:0006412">
    <property type="term" value="P:translation"/>
    <property type="evidence" value="ECO:0007669"/>
    <property type="project" value="UniProtKB-UniRule"/>
</dbReference>
<keyword evidence="11" id="KW-1185">Reference proteome</keyword>
<comment type="subunit">
    <text evidence="7 9">Part of the 50S ribosomal subunit. Forms a cluster with proteins L14 and L19.</text>
</comment>
<reference evidence="10 11" key="1">
    <citation type="submission" date="2020-07" db="EMBL/GenBank/DDBJ databases">
        <authorList>
            <person name="Feng X."/>
        </authorList>
    </citation>
    <scope>NUCLEOTIDE SEQUENCE [LARGE SCALE GENOMIC DNA]</scope>
    <source>
        <strain evidence="10 11">JCM31066</strain>
    </source>
</reference>
<evidence type="ECO:0000313" key="10">
    <source>
        <dbReference type="EMBL" id="MBC2593324.1"/>
    </source>
</evidence>
<dbReference type="GO" id="GO:0019843">
    <property type="term" value="F:rRNA binding"/>
    <property type="evidence" value="ECO:0007669"/>
    <property type="project" value="UniProtKB-UniRule"/>
</dbReference>
<dbReference type="SUPFAM" id="SSF50447">
    <property type="entry name" value="Translation proteins"/>
    <property type="match status" value="1"/>
</dbReference>
<evidence type="ECO:0000256" key="6">
    <source>
        <dbReference type="ARBA" id="ARBA00035243"/>
    </source>
</evidence>
<sequence>MSLTLIGKKIGMTQVYDGENRLVPVTVVQAGPCPVLQIKTADGKDGYDAIQIGFGVDQKAHRVSKPIKGHLKKAGVEAVTDICEFIPDGEEVSLGDALTVTRFEEGQKVDVIGTTKGHGFQGVMKRHGFAGSPASHGSMMHRRGGSYGMCQWPGEVIKGKKMPGHMGNARRTTQNLDIVRIIEDQNLILIRGSVHGPKGGTVFIRKAIKTKKQK</sequence>
<organism evidence="10 11">
    <name type="scientific">Ruficoccus amylovorans</name>
    <dbReference type="NCBI Taxonomy" id="1804625"/>
    <lineage>
        <taxon>Bacteria</taxon>
        <taxon>Pseudomonadati</taxon>
        <taxon>Verrucomicrobiota</taxon>
        <taxon>Opitutia</taxon>
        <taxon>Puniceicoccales</taxon>
        <taxon>Cerasicoccaceae</taxon>
        <taxon>Ruficoccus</taxon>
    </lineage>
</organism>
<evidence type="ECO:0000256" key="7">
    <source>
        <dbReference type="HAMAP-Rule" id="MF_01325"/>
    </source>
</evidence>
<dbReference type="EMBL" id="JACHVB010000013">
    <property type="protein sequence ID" value="MBC2593324.1"/>
    <property type="molecule type" value="Genomic_DNA"/>
</dbReference>
<dbReference type="GO" id="GO:0022625">
    <property type="term" value="C:cytosolic large ribosomal subunit"/>
    <property type="evidence" value="ECO:0007669"/>
    <property type="project" value="TreeGrafter"/>
</dbReference>
<dbReference type="Proteomes" id="UP000546464">
    <property type="component" value="Unassembled WGS sequence"/>
</dbReference>
<keyword evidence="5 7" id="KW-0687">Ribonucleoprotein</keyword>